<accession>A0A0C1GL17</accession>
<dbReference type="EMBL" id="JUFZ01000066">
    <property type="protein sequence ID" value="KIC07145.1"/>
    <property type="molecule type" value="Genomic_DNA"/>
</dbReference>
<dbReference type="AlphaFoldDB" id="A0A0C1GL17"/>
<dbReference type="SUPFAM" id="SSF160387">
    <property type="entry name" value="NosL/MerB-like"/>
    <property type="match status" value="1"/>
</dbReference>
<dbReference type="PANTHER" id="PTHR41247">
    <property type="entry name" value="HTH-TYPE TRANSCRIPTIONAL REPRESSOR YCNK"/>
    <property type="match status" value="1"/>
</dbReference>
<dbReference type="Proteomes" id="UP000829504">
    <property type="component" value="Chromosome"/>
</dbReference>
<gene>
    <name evidence="1" type="ORF">MCC93_14870</name>
    <name evidence="2" type="ORF">MON37_03000</name>
</gene>
<protein>
    <submittedName>
        <fullName evidence="1 2">Nitrous oxide reductase accessory protein</fullName>
    </submittedName>
</protein>
<proteinExistence type="predicted"/>
<evidence type="ECO:0000313" key="1">
    <source>
        <dbReference type="EMBL" id="KIC07145.1"/>
    </source>
</evidence>
<dbReference type="PANTHER" id="PTHR41247:SF1">
    <property type="entry name" value="HTH-TYPE TRANSCRIPTIONAL REPRESSOR YCNK"/>
    <property type="match status" value="1"/>
</dbReference>
<evidence type="ECO:0000313" key="3">
    <source>
        <dbReference type="Proteomes" id="UP000031390"/>
    </source>
</evidence>
<dbReference type="Gene3D" id="3.30.70.2050">
    <property type="match status" value="1"/>
</dbReference>
<evidence type="ECO:0000313" key="4">
    <source>
        <dbReference type="Proteomes" id="UP000829504"/>
    </source>
</evidence>
<reference evidence="2 4" key="2">
    <citation type="submission" date="2022-03" db="EMBL/GenBank/DDBJ databases">
        <title>Genome sequencing of Morococcus cerebrosus.</title>
        <authorList>
            <person name="Baek M.-G."/>
            <person name="Yi H."/>
        </authorList>
    </citation>
    <scope>NUCLEOTIDE SEQUENCE [LARGE SCALE GENOMIC DNA]</scope>
    <source>
        <strain evidence="2 4">CIP 81.93</strain>
    </source>
</reference>
<dbReference type="RefSeq" id="WP_003759050.1">
    <property type="nucleotide sequence ID" value="NZ_CP094242.1"/>
</dbReference>
<reference evidence="1 3" key="1">
    <citation type="submission" date="2014-12" db="EMBL/GenBank/DDBJ databases">
        <title>Genome sequence of Morococcus cerebrosus.</title>
        <authorList>
            <person name="Shin S.-K."/>
            <person name="Yi H."/>
        </authorList>
    </citation>
    <scope>NUCLEOTIDE SEQUENCE [LARGE SCALE GENOMIC DNA]</scope>
    <source>
        <strain evidence="1 3">CIP 81.93</strain>
    </source>
</reference>
<sequence>MKKILPALLAALLLSACPKEDDTPPPEPQQISDRAVGHYCSMNLTEHNGPKAQIYLNGKPDRPVWFSTIKQMFGYTKLPEEPKGIHVIYVTDMGKVKDWSKPNADTAWIDGKKAYYVIESGFIGGMGAEDALPFADKAQAEKFAKEKGGRVVSFDEMPDSYIFK</sequence>
<dbReference type="PATRIC" id="fig|1056807.3.peg.1430"/>
<dbReference type="PROSITE" id="PS51257">
    <property type="entry name" value="PROKAR_LIPOPROTEIN"/>
    <property type="match status" value="1"/>
</dbReference>
<organism evidence="1 3">
    <name type="scientific">Morococcus cerebrosus</name>
    <dbReference type="NCBI Taxonomy" id="1056807"/>
    <lineage>
        <taxon>Bacteria</taxon>
        <taxon>Pseudomonadati</taxon>
        <taxon>Pseudomonadota</taxon>
        <taxon>Betaproteobacteria</taxon>
        <taxon>Neisseriales</taxon>
        <taxon>Neisseriaceae</taxon>
        <taxon>Morococcus</taxon>
    </lineage>
</organism>
<dbReference type="InterPro" id="IPR008719">
    <property type="entry name" value="N2O_reductase_NosL"/>
</dbReference>
<name>A0A0C1GL17_9NEIS</name>
<dbReference type="Pfam" id="PF05573">
    <property type="entry name" value="NosL"/>
    <property type="match status" value="1"/>
</dbReference>
<keyword evidence="4" id="KW-1185">Reference proteome</keyword>
<dbReference type="Proteomes" id="UP000031390">
    <property type="component" value="Unassembled WGS sequence"/>
</dbReference>
<dbReference type="Gene3D" id="3.30.70.2060">
    <property type="match status" value="1"/>
</dbReference>
<dbReference type="EMBL" id="CP094242">
    <property type="protein sequence ID" value="UNV87919.1"/>
    <property type="molecule type" value="Genomic_DNA"/>
</dbReference>
<evidence type="ECO:0000313" key="2">
    <source>
        <dbReference type="EMBL" id="UNV87919.1"/>
    </source>
</evidence>